<accession>A0AA37WXV7</accession>
<proteinExistence type="inferred from homology"/>
<evidence type="ECO:0000259" key="3">
    <source>
        <dbReference type="Pfam" id="PF17782"/>
    </source>
</evidence>
<dbReference type="PANTHER" id="PTHR43022">
    <property type="entry name" value="PROTEIN SMF"/>
    <property type="match status" value="1"/>
</dbReference>
<keyword evidence="5" id="KW-1185">Reference proteome</keyword>
<dbReference type="SUPFAM" id="SSF102405">
    <property type="entry name" value="MCP/YpsA-like"/>
    <property type="match status" value="1"/>
</dbReference>
<feature type="domain" description="DprA winged helix" evidence="3">
    <location>
        <begin position="196"/>
        <end position="242"/>
    </location>
</feature>
<dbReference type="InterPro" id="IPR057666">
    <property type="entry name" value="DrpA_SLOG"/>
</dbReference>
<evidence type="ECO:0008006" key="6">
    <source>
        <dbReference type="Google" id="ProtNLM"/>
    </source>
</evidence>
<dbReference type="Gene3D" id="3.40.50.450">
    <property type="match status" value="1"/>
</dbReference>
<comment type="similarity">
    <text evidence="1">Belongs to the DprA/Smf family.</text>
</comment>
<evidence type="ECO:0000313" key="5">
    <source>
        <dbReference type="Proteomes" id="UP001157439"/>
    </source>
</evidence>
<dbReference type="GO" id="GO:0009294">
    <property type="term" value="P:DNA-mediated transformation"/>
    <property type="evidence" value="ECO:0007669"/>
    <property type="project" value="InterPro"/>
</dbReference>
<dbReference type="PANTHER" id="PTHR43022:SF1">
    <property type="entry name" value="PROTEIN SMF"/>
    <property type="match status" value="1"/>
</dbReference>
<dbReference type="Pfam" id="PF02481">
    <property type="entry name" value="DNA_processg_A"/>
    <property type="match status" value="1"/>
</dbReference>
<dbReference type="EMBL" id="BSPO01000004">
    <property type="protein sequence ID" value="GLS84828.1"/>
    <property type="molecule type" value="Genomic_DNA"/>
</dbReference>
<dbReference type="AlphaFoldDB" id="A0AA37WXV7"/>
<dbReference type="Pfam" id="PF17782">
    <property type="entry name" value="WHD_DprA"/>
    <property type="match status" value="1"/>
</dbReference>
<dbReference type="InterPro" id="IPR041614">
    <property type="entry name" value="DprA_WH"/>
</dbReference>
<dbReference type="InterPro" id="IPR003488">
    <property type="entry name" value="DprA"/>
</dbReference>
<name>A0AA37WXV7_9GAMM</name>
<feature type="domain" description="Smf/DprA SLOG" evidence="2">
    <location>
        <begin position="1"/>
        <end position="171"/>
    </location>
</feature>
<protein>
    <recommendedName>
        <fullName evidence="6">DNA protecting protein DprA</fullName>
    </recommendedName>
</protein>
<comment type="caution">
    <text evidence="4">The sequence shown here is derived from an EMBL/GenBank/DDBJ whole genome shotgun (WGS) entry which is preliminary data.</text>
</comment>
<sequence length="249" mass="26355">MVGARQCTPGGAMAAAEFAAGVADVGLVVCSGLALGVDTHAHKGALSANGDTVAVLGSGVERIYPKQNIALAHQVAERGALVSECWPTEPPTAHNFPKRNRIISGLSLGTIVVEAAIASGSLITARLAAEQNREVFAVPGSIFSEQSRGCHALIQQGAKLVANINDVLEELPTIQRGRVNQIQQGDKGEQTLLPFKRVLDSVGFETTDIDSIINRSGFEMAVVLEQLLTLELQNWIRAVPGGYVRIKRS</sequence>
<evidence type="ECO:0000313" key="4">
    <source>
        <dbReference type="EMBL" id="GLS84828.1"/>
    </source>
</evidence>
<gene>
    <name evidence="4" type="ORF">GCM10007894_28050</name>
</gene>
<dbReference type="NCBIfam" id="TIGR00732">
    <property type="entry name" value="dprA"/>
    <property type="match status" value="1"/>
</dbReference>
<organism evidence="4 5">
    <name type="scientific">Paraferrimonas haliotis</name>
    <dbReference type="NCBI Taxonomy" id="2013866"/>
    <lineage>
        <taxon>Bacteria</taxon>
        <taxon>Pseudomonadati</taxon>
        <taxon>Pseudomonadota</taxon>
        <taxon>Gammaproteobacteria</taxon>
        <taxon>Alteromonadales</taxon>
        <taxon>Ferrimonadaceae</taxon>
        <taxon>Paraferrimonas</taxon>
    </lineage>
</organism>
<dbReference type="InterPro" id="IPR036388">
    <property type="entry name" value="WH-like_DNA-bd_sf"/>
</dbReference>
<dbReference type="Proteomes" id="UP001157439">
    <property type="component" value="Unassembled WGS sequence"/>
</dbReference>
<reference evidence="4 5" key="1">
    <citation type="journal article" date="2014" name="Int. J. Syst. Evol. Microbiol.">
        <title>Complete genome sequence of Corynebacterium casei LMG S-19264T (=DSM 44701T), isolated from a smear-ripened cheese.</title>
        <authorList>
            <consortium name="US DOE Joint Genome Institute (JGI-PGF)"/>
            <person name="Walter F."/>
            <person name="Albersmeier A."/>
            <person name="Kalinowski J."/>
            <person name="Ruckert C."/>
        </authorList>
    </citation>
    <scope>NUCLEOTIDE SEQUENCE [LARGE SCALE GENOMIC DNA]</scope>
    <source>
        <strain evidence="4 5">NBRC 112785</strain>
    </source>
</reference>
<evidence type="ECO:0000259" key="2">
    <source>
        <dbReference type="Pfam" id="PF02481"/>
    </source>
</evidence>
<dbReference type="Gene3D" id="1.10.10.10">
    <property type="entry name" value="Winged helix-like DNA-binding domain superfamily/Winged helix DNA-binding domain"/>
    <property type="match status" value="1"/>
</dbReference>
<evidence type="ECO:0000256" key="1">
    <source>
        <dbReference type="ARBA" id="ARBA00006525"/>
    </source>
</evidence>